<protein>
    <recommendedName>
        <fullName evidence="8">Rhodopsin domain-containing protein</fullName>
    </recommendedName>
</protein>
<comment type="subcellular location">
    <subcellularLocation>
        <location evidence="1">Membrane</location>
        <topology evidence="1">Multi-pass membrane protein</topology>
    </subcellularLocation>
</comment>
<evidence type="ECO:0000256" key="7">
    <source>
        <dbReference type="SAM" id="Phobius"/>
    </source>
</evidence>
<dbReference type="PANTHER" id="PTHR33048">
    <property type="entry name" value="PTH11-LIKE INTEGRAL MEMBRANE PROTEIN (AFU_ORTHOLOGUE AFUA_5G11245)"/>
    <property type="match status" value="1"/>
</dbReference>
<feature type="transmembrane region" description="Helical" evidence="7">
    <location>
        <begin position="38"/>
        <end position="55"/>
    </location>
</feature>
<dbReference type="EMBL" id="ML995475">
    <property type="protein sequence ID" value="KAF2146741.1"/>
    <property type="molecule type" value="Genomic_DNA"/>
</dbReference>
<feature type="transmembrane region" description="Helical" evidence="7">
    <location>
        <begin position="205"/>
        <end position="226"/>
    </location>
</feature>
<dbReference type="RefSeq" id="XP_033402450.1">
    <property type="nucleotide sequence ID" value="XM_033545946.1"/>
</dbReference>
<evidence type="ECO:0000256" key="5">
    <source>
        <dbReference type="ARBA" id="ARBA00038359"/>
    </source>
</evidence>
<keyword evidence="2 7" id="KW-0812">Transmembrane</keyword>
<dbReference type="InterPro" id="IPR052337">
    <property type="entry name" value="SAT4-like"/>
</dbReference>
<organism evidence="9 10">
    <name type="scientific">Aplosporella prunicola CBS 121167</name>
    <dbReference type="NCBI Taxonomy" id="1176127"/>
    <lineage>
        <taxon>Eukaryota</taxon>
        <taxon>Fungi</taxon>
        <taxon>Dikarya</taxon>
        <taxon>Ascomycota</taxon>
        <taxon>Pezizomycotina</taxon>
        <taxon>Dothideomycetes</taxon>
        <taxon>Dothideomycetes incertae sedis</taxon>
        <taxon>Botryosphaeriales</taxon>
        <taxon>Aplosporellaceae</taxon>
        <taxon>Aplosporella</taxon>
    </lineage>
</organism>
<evidence type="ECO:0000256" key="6">
    <source>
        <dbReference type="SAM" id="MobiDB-lite"/>
    </source>
</evidence>
<dbReference type="AlphaFoldDB" id="A0A6A6BVM4"/>
<gene>
    <name evidence="9" type="ORF">K452DRAFT_355198</name>
</gene>
<dbReference type="Proteomes" id="UP000799438">
    <property type="component" value="Unassembled WGS sequence"/>
</dbReference>
<feature type="transmembrane region" description="Helical" evidence="7">
    <location>
        <begin position="238"/>
        <end position="259"/>
    </location>
</feature>
<evidence type="ECO:0000256" key="3">
    <source>
        <dbReference type="ARBA" id="ARBA00022989"/>
    </source>
</evidence>
<evidence type="ECO:0000256" key="4">
    <source>
        <dbReference type="ARBA" id="ARBA00023136"/>
    </source>
</evidence>
<evidence type="ECO:0000313" key="10">
    <source>
        <dbReference type="Proteomes" id="UP000799438"/>
    </source>
</evidence>
<keyword evidence="4 7" id="KW-0472">Membrane</keyword>
<feature type="transmembrane region" description="Helical" evidence="7">
    <location>
        <begin position="123"/>
        <end position="144"/>
    </location>
</feature>
<dbReference type="OrthoDB" id="444631at2759"/>
<dbReference type="GeneID" id="54303452"/>
<evidence type="ECO:0000259" key="8">
    <source>
        <dbReference type="Pfam" id="PF20684"/>
    </source>
</evidence>
<feature type="domain" description="Rhodopsin" evidence="8">
    <location>
        <begin position="51"/>
        <end position="299"/>
    </location>
</feature>
<keyword evidence="3 7" id="KW-1133">Transmembrane helix</keyword>
<name>A0A6A6BVM4_9PEZI</name>
<feature type="compositionally biased region" description="Polar residues" evidence="6">
    <location>
        <begin position="321"/>
        <end position="331"/>
    </location>
</feature>
<keyword evidence="10" id="KW-1185">Reference proteome</keyword>
<dbReference type="InterPro" id="IPR049326">
    <property type="entry name" value="Rhodopsin_dom_fungi"/>
</dbReference>
<feature type="region of interest" description="Disordered" evidence="6">
    <location>
        <begin position="306"/>
        <end position="331"/>
    </location>
</feature>
<reference evidence="9" key="1">
    <citation type="journal article" date="2020" name="Stud. Mycol.">
        <title>101 Dothideomycetes genomes: a test case for predicting lifestyles and emergence of pathogens.</title>
        <authorList>
            <person name="Haridas S."/>
            <person name="Albert R."/>
            <person name="Binder M."/>
            <person name="Bloem J."/>
            <person name="Labutti K."/>
            <person name="Salamov A."/>
            <person name="Andreopoulos B."/>
            <person name="Baker S."/>
            <person name="Barry K."/>
            <person name="Bills G."/>
            <person name="Bluhm B."/>
            <person name="Cannon C."/>
            <person name="Castanera R."/>
            <person name="Culley D."/>
            <person name="Daum C."/>
            <person name="Ezra D."/>
            <person name="Gonzalez J."/>
            <person name="Henrissat B."/>
            <person name="Kuo A."/>
            <person name="Liang C."/>
            <person name="Lipzen A."/>
            <person name="Lutzoni F."/>
            <person name="Magnuson J."/>
            <person name="Mondo S."/>
            <person name="Nolan M."/>
            <person name="Ohm R."/>
            <person name="Pangilinan J."/>
            <person name="Park H.-J."/>
            <person name="Ramirez L."/>
            <person name="Alfaro M."/>
            <person name="Sun H."/>
            <person name="Tritt A."/>
            <person name="Yoshinaga Y."/>
            <person name="Zwiers L.-H."/>
            <person name="Turgeon B."/>
            <person name="Goodwin S."/>
            <person name="Spatafora J."/>
            <person name="Crous P."/>
            <person name="Grigoriev I."/>
        </authorList>
    </citation>
    <scope>NUCLEOTIDE SEQUENCE</scope>
    <source>
        <strain evidence="9">CBS 121167</strain>
    </source>
</reference>
<evidence type="ECO:0000256" key="2">
    <source>
        <dbReference type="ARBA" id="ARBA00022692"/>
    </source>
</evidence>
<evidence type="ECO:0000256" key="1">
    <source>
        <dbReference type="ARBA" id="ARBA00004141"/>
    </source>
</evidence>
<dbReference type="GO" id="GO:0016020">
    <property type="term" value="C:membrane"/>
    <property type="evidence" value="ECO:0007669"/>
    <property type="project" value="UniProtKB-SubCell"/>
</dbReference>
<dbReference type="Pfam" id="PF20684">
    <property type="entry name" value="Fung_rhodopsin"/>
    <property type="match status" value="1"/>
</dbReference>
<accession>A0A6A6BVM4</accession>
<comment type="similarity">
    <text evidence="5">Belongs to the SAT4 family.</text>
</comment>
<feature type="transmembrane region" description="Helical" evidence="7">
    <location>
        <begin position="156"/>
        <end position="173"/>
    </location>
</feature>
<dbReference type="PANTHER" id="PTHR33048:SF92">
    <property type="entry name" value="INTEGRAL MEMBRANE PROTEIN"/>
    <property type="match status" value="1"/>
</dbReference>
<sequence>MDSSMLPPSPPGALTGAARQNAINHAGLINKTAFEVNVGLFTGLAVLTIAVRFVVRLRQLRRLFLDDYLLLCSSACLLVALGLIYPNTSALFLGEATLAMPDKITVESMDEAKDLISLNNYSLIYLSIIWISTYSVKFSFLAVFKPLVWNKLSRSMMWYFWFVVAFTACSWAYSECASFIPCPHFGAAVIKCYNRDSHNVTITTMVTATVVDVITDIMVVSFPIIILHKANMGLAQKVGLGIFLALSLVMVLVAIVEMIGSIVSGINNLDLAWIMFWQHMHACTGIIMGSVSALRTIYSRREGTAAQKLESPPASDDGSLATPSTPRRSLI</sequence>
<evidence type="ECO:0000313" key="9">
    <source>
        <dbReference type="EMBL" id="KAF2146741.1"/>
    </source>
</evidence>
<feature type="transmembrane region" description="Helical" evidence="7">
    <location>
        <begin position="67"/>
        <end position="85"/>
    </location>
</feature>
<feature type="transmembrane region" description="Helical" evidence="7">
    <location>
        <begin position="271"/>
        <end position="294"/>
    </location>
</feature>
<proteinExistence type="inferred from homology"/>